<proteinExistence type="predicted"/>
<protein>
    <submittedName>
        <fullName evidence="2">PIN domain-containing protein</fullName>
    </submittedName>
</protein>
<evidence type="ECO:0000313" key="2">
    <source>
        <dbReference type="EMBL" id="MBU3032376.1"/>
    </source>
</evidence>
<keyword evidence="3" id="KW-1185">Reference proteome</keyword>
<dbReference type="RefSeq" id="WP_216034959.1">
    <property type="nucleotide sequence ID" value="NZ_JAHKNG010000086.1"/>
</dbReference>
<reference evidence="2" key="1">
    <citation type="submission" date="2021-06" db="EMBL/GenBank/DDBJ databases">
        <title>Paracoccus bacterium XHP0099 sp. nov., isolated from the surface waters of the Yellow Sea.</title>
        <authorList>
            <person name="Xue H."/>
            <person name="Zhang D."/>
        </authorList>
    </citation>
    <scope>NUCLEOTIDE SEQUENCE</scope>
    <source>
        <strain evidence="2">XHP0099</strain>
    </source>
</reference>
<accession>A0ABS6AS94</accession>
<name>A0ABS6AS94_9RHOB</name>
<dbReference type="InterPro" id="IPR002716">
    <property type="entry name" value="PIN_dom"/>
</dbReference>
<evidence type="ECO:0000313" key="3">
    <source>
        <dbReference type="Proteomes" id="UP001166191"/>
    </source>
</evidence>
<dbReference type="Pfam" id="PF01850">
    <property type="entry name" value="PIN"/>
    <property type="match status" value="1"/>
</dbReference>
<sequence length="124" mass="13485">MILVDTSIWIDHLRNGNPGLSDRLLVGNVLCHPLIVAELALGTLKSRTDVLALLDNLPQSPRATETELRVLIEERRLYGRGIGVVDLNLVASCLLSPGTFLWTADRRLNDVAKDTGIPLVGAAH</sequence>
<evidence type="ECO:0000259" key="1">
    <source>
        <dbReference type="Pfam" id="PF01850"/>
    </source>
</evidence>
<organism evidence="2 3">
    <name type="scientific">Paracoccus marinaquae</name>
    <dbReference type="NCBI Taxonomy" id="2841926"/>
    <lineage>
        <taxon>Bacteria</taxon>
        <taxon>Pseudomonadati</taxon>
        <taxon>Pseudomonadota</taxon>
        <taxon>Alphaproteobacteria</taxon>
        <taxon>Rhodobacterales</taxon>
        <taxon>Paracoccaceae</taxon>
        <taxon>Paracoccus</taxon>
    </lineage>
</organism>
<feature type="domain" description="PIN" evidence="1">
    <location>
        <begin position="2"/>
        <end position="113"/>
    </location>
</feature>
<dbReference type="Proteomes" id="UP001166191">
    <property type="component" value="Unassembled WGS sequence"/>
</dbReference>
<comment type="caution">
    <text evidence="2">The sequence shown here is derived from an EMBL/GenBank/DDBJ whole genome shotgun (WGS) entry which is preliminary data.</text>
</comment>
<dbReference type="EMBL" id="JAHKNG010000086">
    <property type="protein sequence ID" value="MBU3032376.1"/>
    <property type="molecule type" value="Genomic_DNA"/>
</dbReference>
<gene>
    <name evidence="2" type="ORF">KNW02_20090</name>
</gene>